<dbReference type="OrthoDB" id="3885310at2759"/>
<evidence type="ECO:0000256" key="1">
    <source>
        <dbReference type="SAM" id="MobiDB-lite"/>
    </source>
</evidence>
<keyword evidence="3" id="KW-1185">Reference proteome</keyword>
<protein>
    <submittedName>
        <fullName evidence="2">Uncharacterized protein</fullName>
    </submittedName>
</protein>
<evidence type="ECO:0000313" key="2">
    <source>
        <dbReference type="EMBL" id="KAF2036011.1"/>
    </source>
</evidence>
<reference evidence="2" key="1">
    <citation type="journal article" date="2020" name="Stud. Mycol.">
        <title>101 Dothideomycetes genomes: a test case for predicting lifestyles and emergence of pathogens.</title>
        <authorList>
            <person name="Haridas S."/>
            <person name="Albert R."/>
            <person name="Binder M."/>
            <person name="Bloem J."/>
            <person name="Labutti K."/>
            <person name="Salamov A."/>
            <person name="Andreopoulos B."/>
            <person name="Baker S."/>
            <person name="Barry K."/>
            <person name="Bills G."/>
            <person name="Bluhm B."/>
            <person name="Cannon C."/>
            <person name="Castanera R."/>
            <person name="Culley D."/>
            <person name="Daum C."/>
            <person name="Ezra D."/>
            <person name="Gonzalez J."/>
            <person name="Henrissat B."/>
            <person name="Kuo A."/>
            <person name="Liang C."/>
            <person name="Lipzen A."/>
            <person name="Lutzoni F."/>
            <person name="Magnuson J."/>
            <person name="Mondo S."/>
            <person name="Nolan M."/>
            <person name="Ohm R."/>
            <person name="Pangilinan J."/>
            <person name="Park H.-J."/>
            <person name="Ramirez L."/>
            <person name="Alfaro M."/>
            <person name="Sun H."/>
            <person name="Tritt A."/>
            <person name="Yoshinaga Y."/>
            <person name="Zwiers L.-H."/>
            <person name="Turgeon B."/>
            <person name="Goodwin S."/>
            <person name="Spatafora J."/>
            <person name="Crous P."/>
            <person name="Grigoriev I."/>
        </authorList>
    </citation>
    <scope>NUCLEOTIDE SEQUENCE</scope>
    <source>
        <strain evidence="2">CBS 110217</strain>
    </source>
</reference>
<feature type="region of interest" description="Disordered" evidence="1">
    <location>
        <begin position="36"/>
        <end position="56"/>
    </location>
</feature>
<feature type="non-terminal residue" evidence="2">
    <location>
        <position position="1"/>
    </location>
</feature>
<dbReference type="AlphaFoldDB" id="A0A9P4HIR3"/>
<comment type="caution">
    <text evidence="2">The sequence shown here is derived from an EMBL/GenBank/DDBJ whole genome shotgun (WGS) entry which is preliminary data.</text>
</comment>
<accession>A0A9P4HIR3</accession>
<evidence type="ECO:0000313" key="3">
    <source>
        <dbReference type="Proteomes" id="UP000799777"/>
    </source>
</evidence>
<organism evidence="2 3">
    <name type="scientific">Setomelanomma holmii</name>
    <dbReference type="NCBI Taxonomy" id="210430"/>
    <lineage>
        <taxon>Eukaryota</taxon>
        <taxon>Fungi</taxon>
        <taxon>Dikarya</taxon>
        <taxon>Ascomycota</taxon>
        <taxon>Pezizomycotina</taxon>
        <taxon>Dothideomycetes</taxon>
        <taxon>Pleosporomycetidae</taxon>
        <taxon>Pleosporales</taxon>
        <taxon>Pleosporineae</taxon>
        <taxon>Phaeosphaeriaceae</taxon>
        <taxon>Setomelanomma</taxon>
    </lineage>
</organism>
<proteinExistence type="predicted"/>
<gene>
    <name evidence="2" type="ORF">EK21DRAFT_53216</name>
</gene>
<name>A0A9P4HIR3_9PLEO</name>
<sequence>LYEHYDHVNIRLSVPDYAMKKFIAWSLEREHGDLGLGSAARKPPPSPLGRSLTTGTATRSIEKHADDILEFSYGHIGIAKARLDMLHEMESLEKLEMRRDQLPANIIMIFDGGLRRIEAQYISHRDIALAAMAASAEFDDGISIPDLRAKLEDLGLIAIRSGEEILEPTRGFLVATIRDNPQRLTVFNQNLIYYVEQKYRRAIHRASIQLNAPKARFEPQNIAEAPTAVTPHKISRSVTGLPQVPEHTHQAYIIRKGTRAWA</sequence>
<dbReference type="EMBL" id="ML978156">
    <property type="protein sequence ID" value="KAF2036011.1"/>
    <property type="molecule type" value="Genomic_DNA"/>
</dbReference>
<dbReference type="Proteomes" id="UP000799777">
    <property type="component" value="Unassembled WGS sequence"/>
</dbReference>